<dbReference type="STRING" id="398579.Spea_2108"/>
<dbReference type="KEGG" id="spl:Spea_2108"/>
<dbReference type="SUPFAM" id="SSF75169">
    <property type="entry name" value="DsrEFH-like"/>
    <property type="match status" value="1"/>
</dbReference>
<dbReference type="HOGENOM" id="CLU_166087_4_1_6"/>
<dbReference type="GO" id="GO:0002143">
    <property type="term" value="P:tRNA wobble position uridine thiolation"/>
    <property type="evidence" value="ECO:0007669"/>
    <property type="project" value="InterPro"/>
</dbReference>
<keyword evidence="2" id="KW-1185">Reference proteome</keyword>
<protein>
    <submittedName>
        <fullName evidence="1">DsrH family protein</fullName>
    </submittedName>
</protein>
<dbReference type="AlphaFoldDB" id="A8H4E1"/>
<reference evidence="1 2" key="1">
    <citation type="submission" date="2007-10" db="EMBL/GenBank/DDBJ databases">
        <title>Complete sequence of Shewanella pealeana ATCC 700345.</title>
        <authorList>
            <consortium name="US DOE Joint Genome Institute"/>
            <person name="Copeland A."/>
            <person name="Lucas S."/>
            <person name="Lapidus A."/>
            <person name="Barry K."/>
            <person name="Glavina del Rio T."/>
            <person name="Dalin E."/>
            <person name="Tice H."/>
            <person name="Pitluck S."/>
            <person name="Chertkov O."/>
            <person name="Brettin T."/>
            <person name="Bruce D."/>
            <person name="Detter J.C."/>
            <person name="Han C."/>
            <person name="Schmutz J."/>
            <person name="Larimer F."/>
            <person name="Land M."/>
            <person name="Hauser L."/>
            <person name="Kyrpides N."/>
            <person name="Kim E."/>
            <person name="Zhao J.-S.Z."/>
            <person name="Manno D."/>
            <person name="Hawari J."/>
            <person name="Richardson P."/>
        </authorList>
    </citation>
    <scope>NUCLEOTIDE SEQUENCE [LARGE SCALE GENOMIC DNA]</scope>
    <source>
        <strain evidence="2">ATCC 700345 / ANG-SQ1</strain>
    </source>
</reference>
<dbReference type="eggNOG" id="COG2168">
    <property type="taxonomic scope" value="Bacteria"/>
</dbReference>
<dbReference type="RefSeq" id="WP_012155344.1">
    <property type="nucleotide sequence ID" value="NC_009901.1"/>
</dbReference>
<name>A8H4E1_SHEPA</name>
<dbReference type="OrthoDB" id="9795117at2"/>
<dbReference type="Pfam" id="PF04077">
    <property type="entry name" value="DsrH"/>
    <property type="match status" value="1"/>
</dbReference>
<dbReference type="InterPro" id="IPR007215">
    <property type="entry name" value="Sulphur_relay_TusB/DsrH"/>
</dbReference>
<organism evidence="1 2">
    <name type="scientific">Shewanella pealeana (strain ATCC 700345 / ANG-SQ1)</name>
    <dbReference type="NCBI Taxonomy" id="398579"/>
    <lineage>
        <taxon>Bacteria</taxon>
        <taxon>Pseudomonadati</taxon>
        <taxon>Pseudomonadota</taxon>
        <taxon>Gammaproteobacteria</taxon>
        <taxon>Alteromonadales</taxon>
        <taxon>Shewanellaceae</taxon>
        <taxon>Shewanella</taxon>
    </lineage>
</organism>
<dbReference type="GO" id="GO:1990228">
    <property type="term" value="C:sulfurtransferase complex"/>
    <property type="evidence" value="ECO:0007669"/>
    <property type="project" value="TreeGrafter"/>
</dbReference>
<dbReference type="EMBL" id="CP000851">
    <property type="protein sequence ID" value="ABV87428.1"/>
    <property type="molecule type" value="Genomic_DNA"/>
</dbReference>
<gene>
    <name evidence="1" type="ordered locus">Spea_2108</name>
</gene>
<evidence type="ECO:0000313" key="2">
    <source>
        <dbReference type="Proteomes" id="UP000002608"/>
    </source>
</evidence>
<dbReference type="PANTHER" id="PTHR37526:SF1">
    <property type="entry name" value="PROTEIN TUSB"/>
    <property type="match status" value="1"/>
</dbReference>
<proteinExistence type="predicted"/>
<evidence type="ECO:0000313" key="1">
    <source>
        <dbReference type="EMBL" id="ABV87428.1"/>
    </source>
</evidence>
<accession>A8H4E1</accession>
<dbReference type="Gene3D" id="3.40.1260.10">
    <property type="entry name" value="DsrEFH-like"/>
    <property type="match status" value="1"/>
</dbReference>
<dbReference type="PANTHER" id="PTHR37526">
    <property type="entry name" value="PROTEIN TUSB"/>
    <property type="match status" value="1"/>
</dbReference>
<dbReference type="InterPro" id="IPR027396">
    <property type="entry name" value="DsrEFH-like"/>
</dbReference>
<dbReference type="NCBIfam" id="TIGR03011">
    <property type="entry name" value="sulf_tusB_dsrH"/>
    <property type="match status" value="1"/>
</dbReference>
<sequence length="93" mass="10610">MILHLIQESPEQSSALKTCLRYASKNDCILLSANAVNSLLKQTWRTQLAEYNYVALQEDVTARGLKVLLKDVKQIDYNEFVALSLTHDKVISW</sequence>
<dbReference type="Proteomes" id="UP000002608">
    <property type="component" value="Chromosome"/>
</dbReference>